<dbReference type="Proteomes" id="UP000615446">
    <property type="component" value="Unassembled WGS sequence"/>
</dbReference>
<keyword evidence="1" id="KW-0732">Signal</keyword>
<dbReference type="AlphaFoldDB" id="A0A8H3LQH2"/>
<protein>
    <submittedName>
        <fullName evidence="2">Uncharacterized protein</fullName>
    </submittedName>
</protein>
<sequence>MLILLINQLVILSLVYNSYDICFLRGFYPHYFIIGFLHSLRYFADNYGQQLSVVIKLNQRWKSGATMNRYHSLPLGTEI</sequence>
<organism evidence="2 3">
    <name type="scientific">Rhizophagus clarus</name>
    <dbReference type="NCBI Taxonomy" id="94130"/>
    <lineage>
        <taxon>Eukaryota</taxon>
        <taxon>Fungi</taxon>
        <taxon>Fungi incertae sedis</taxon>
        <taxon>Mucoromycota</taxon>
        <taxon>Glomeromycotina</taxon>
        <taxon>Glomeromycetes</taxon>
        <taxon>Glomerales</taxon>
        <taxon>Glomeraceae</taxon>
        <taxon>Rhizophagus</taxon>
    </lineage>
</organism>
<reference evidence="2" key="1">
    <citation type="submission" date="2019-10" db="EMBL/GenBank/DDBJ databases">
        <title>Conservation and host-specific expression of non-tandemly repeated heterogenous ribosome RNA gene in arbuscular mycorrhizal fungi.</title>
        <authorList>
            <person name="Maeda T."/>
            <person name="Kobayashi Y."/>
            <person name="Nakagawa T."/>
            <person name="Ezawa T."/>
            <person name="Yamaguchi K."/>
            <person name="Bino T."/>
            <person name="Nishimoto Y."/>
            <person name="Shigenobu S."/>
            <person name="Kawaguchi M."/>
        </authorList>
    </citation>
    <scope>NUCLEOTIDE SEQUENCE</scope>
    <source>
        <strain evidence="2">HR1</strain>
    </source>
</reference>
<gene>
    <name evidence="2" type="ORF">RCL2_001718200</name>
</gene>
<feature type="signal peptide" evidence="1">
    <location>
        <begin position="1"/>
        <end position="17"/>
    </location>
</feature>
<name>A0A8H3LQH2_9GLOM</name>
<evidence type="ECO:0000313" key="3">
    <source>
        <dbReference type="Proteomes" id="UP000615446"/>
    </source>
</evidence>
<evidence type="ECO:0000313" key="2">
    <source>
        <dbReference type="EMBL" id="GES90325.1"/>
    </source>
</evidence>
<comment type="caution">
    <text evidence="2">The sequence shown here is derived from an EMBL/GenBank/DDBJ whole genome shotgun (WGS) entry which is preliminary data.</text>
</comment>
<accession>A0A8H3LQH2</accession>
<dbReference type="EMBL" id="BLAL01000194">
    <property type="protein sequence ID" value="GES90325.1"/>
    <property type="molecule type" value="Genomic_DNA"/>
</dbReference>
<evidence type="ECO:0000256" key="1">
    <source>
        <dbReference type="SAM" id="SignalP"/>
    </source>
</evidence>
<proteinExistence type="predicted"/>
<feature type="chain" id="PRO_5034346990" evidence="1">
    <location>
        <begin position="18"/>
        <end position="79"/>
    </location>
</feature>